<dbReference type="InterPro" id="IPR019811">
    <property type="entry name" value="HDH_CS"/>
</dbReference>
<organism evidence="16 17">
    <name type="scientific">Exobacillus caeni</name>
    <dbReference type="NCBI Taxonomy" id="2574798"/>
    <lineage>
        <taxon>Bacteria</taxon>
        <taxon>Bacillati</taxon>
        <taxon>Bacillota</taxon>
        <taxon>Bacilli</taxon>
        <taxon>Bacillales</taxon>
        <taxon>Guptibacillaceae</taxon>
        <taxon>Exobacillus</taxon>
    </lineage>
</organism>
<accession>A0A5R9F5J4</accession>
<evidence type="ECO:0000256" key="13">
    <source>
        <dbReference type="RuleBase" id="RU004171"/>
    </source>
</evidence>
<keyword evidence="8 12" id="KW-0560">Oxidoreductase</keyword>
<evidence type="ECO:0000313" key="17">
    <source>
        <dbReference type="Proteomes" id="UP000308230"/>
    </source>
</evidence>
<dbReference type="InterPro" id="IPR036291">
    <property type="entry name" value="NAD(P)-bd_dom_sf"/>
</dbReference>
<evidence type="ECO:0000256" key="6">
    <source>
        <dbReference type="ARBA" id="ARBA00022605"/>
    </source>
</evidence>
<dbReference type="SUPFAM" id="SSF51735">
    <property type="entry name" value="NAD(P)-binding Rossmann-fold domains"/>
    <property type="match status" value="1"/>
</dbReference>
<dbReference type="UniPathway" id="UPA00050">
    <property type="reaction ID" value="UER00063"/>
</dbReference>
<evidence type="ECO:0000256" key="1">
    <source>
        <dbReference type="ARBA" id="ARBA00005056"/>
    </source>
</evidence>
<keyword evidence="6 12" id="KW-0028">Amino-acid biosynthesis</keyword>
<dbReference type="EC" id="1.1.1.3" evidence="4 12"/>
<dbReference type="GO" id="GO:0050661">
    <property type="term" value="F:NADP binding"/>
    <property type="evidence" value="ECO:0007669"/>
    <property type="project" value="InterPro"/>
</dbReference>
<proteinExistence type="inferred from homology"/>
<dbReference type="Gene3D" id="3.30.360.10">
    <property type="entry name" value="Dihydrodipicolinate Reductase, domain 2"/>
    <property type="match status" value="1"/>
</dbReference>
<evidence type="ECO:0000256" key="11">
    <source>
        <dbReference type="ARBA" id="ARBA00048841"/>
    </source>
</evidence>
<evidence type="ECO:0000256" key="10">
    <source>
        <dbReference type="ARBA" id="ARBA00023167"/>
    </source>
</evidence>
<comment type="similarity">
    <text evidence="3 13">Belongs to the homoserine dehydrogenase family.</text>
</comment>
<feature type="domain" description="Aspartate/homoserine dehydrogenase NAD-binding" evidence="15">
    <location>
        <begin position="10"/>
        <end position="128"/>
    </location>
</feature>
<dbReference type="Proteomes" id="UP000308230">
    <property type="component" value="Unassembled WGS sequence"/>
</dbReference>
<dbReference type="PANTHER" id="PTHR43331">
    <property type="entry name" value="HOMOSERINE DEHYDROGENASE"/>
    <property type="match status" value="1"/>
</dbReference>
<reference evidence="16 17" key="1">
    <citation type="submission" date="2019-04" db="EMBL/GenBank/DDBJ databases">
        <title>Bacillus caeni sp. nov., a bacterium isolated from mangrove sediment.</title>
        <authorList>
            <person name="Huang H."/>
            <person name="Mo K."/>
            <person name="Hu Y."/>
        </authorList>
    </citation>
    <scope>NUCLEOTIDE SEQUENCE [LARGE SCALE GENOMIC DNA]</scope>
    <source>
        <strain evidence="16 17">HB172195</strain>
    </source>
</reference>
<dbReference type="InterPro" id="IPR001342">
    <property type="entry name" value="HDH_cat"/>
</dbReference>
<dbReference type="Pfam" id="PF03447">
    <property type="entry name" value="NAD_binding_3"/>
    <property type="match status" value="1"/>
</dbReference>
<dbReference type="RefSeq" id="WP_138122005.1">
    <property type="nucleotide sequence ID" value="NZ_SWLG01000001.1"/>
</dbReference>
<evidence type="ECO:0000256" key="4">
    <source>
        <dbReference type="ARBA" id="ARBA00013213"/>
    </source>
</evidence>
<evidence type="ECO:0000256" key="7">
    <source>
        <dbReference type="ARBA" id="ARBA00022697"/>
    </source>
</evidence>
<keyword evidence="10 12" id="KW-0486">Methionine biosynthesis</keyword>
<dbReference type="PROSITE" id="PS01042">
    <property type="entry name" value="HOMOSER_DHGENASE"/>
    <property type="match status" value="1"/>
</dbReference>
<dbReference type="OrthoDB" id="9808167at2"/>
<dbReference type="Gene3D" id="3.40.50.720">
    <property type="entry name" value="NAD(P)-binding Rossmann-like Domain"/>
    <property type="match status" value="1"/>
</dbReference>
<keyword evidence="9" id="KW-0915">Sodium</keyword>
<feature type="domain" description="Homoserine dehydrogenase catalytic" evidence="14">
    <location>
        <begin position="136"/>
        <end position="314"/>
    </location>
</feature>
<dbReference type="PANTHER" id="PTHR43331:SF1">
    <property type="entry name" value="HOMOSERINE DEHYDROGENASE"/>
    <property type="match status" value="1"/>
</dbReference>
<keyword evidence="12" id="KW-0521">NADP</keyword>
<dbReference type="SUPFAM" id="SSF55347">
    <property type="entry name" value="Glyceraldehyde-3-phosphate dehydrogenase-like, C-terminal domain"/>
    <property type="match status" value="1"/>
</dbReference>
<dbReference type="Pfam" id="PF00742">
    <property type="entry name" value="Homoserine_dh"/>
    <property type="match status" value="1"/>
</dbReference>
<evidence type="ECO:0000259" key="15">
    <source>
        <dbReference type="Pfam" id="PF03447"/>
    </source>
</evidence>
<dbReference type="InterPro" id="IPR005106">
    <property type="entry name" value="Asp/hSer_DH_NAD-bd"/>
</dbReference>
<comment type="catalytic activity">
    <reaction evidence="11">
        <text>L-homoserine + NADP(+) = L-aspartate 4-semialdehyde + NADPH + H(+)</text>
        <dbReference type="Rhea" id="RHEA:15761"/>
        <dbReference type="ChEBI" id="CHEBI:15378"/>
        <dbReference type="ChEBI" id="CHEBI:57476"/>
        <dbReference type="ChEBI" id="CHEBI:57783"/>
        <dbReference type="ChEBI" id="CHEBI:58349"/>
        <dbReference type="ChEBI" id="CHEBI:537519"/>
        <dbReference type="EC" id="1.1.1.3"/>
    </reaction>
    <physiologicalReaction direction="right-to-left" evidence="11">
        <dbReference type="Rhea" id="RHEA:15763"/>
    </physiologicalReaction>
</comment>
<protein>
    <recommendedName>
        <fullName evidence="5 12">Homoserine dehydrogenase</fullName>
        <ecNumber evidence="4 12">1.1.1.3</ecNumber>
    </recommendedName>
</protein>
<keyword evidence="7 12" id="KW-0791">Threonine biosynthesis</keyword>
<evidence type="ECO:0000256" key="3">
    <source>
        <dbReference type="ARBA" id="ARBA00006753"/>
    </source>
</evidence>
<evidence type="ECO:0000256" key="5">
    <source>
        <dbReference type="ARBA" id="ARBA00013376"/>
    </source>
</evidence>
<gene>
    <name evidence="16" type="ORF">FCL54_00320</name>
</gene>
<name>A0A5R9F5J4_9BACL</name>
<dbReference type="FunFam" id="3.30.360.10:FF:000005">
    <property type="entry name" value="Homoserine dehydrogenase"/>
    <property type="match status" value="1"/>
</dbReference>
<keyword evidence="17" id="KW-1185">Reference proteome</keyword>
<dbReference type="GO" id="GO:0009088">
    <property type="term" value="P:threonine biosynthetic process"/>
    <property type="evidence" value="ECO:0007669"/>
    <property type="project" value="UniProtKB-UniPathway"/>
</dbReference>
<sequence>MSKLKVALLGFGTVGSGVYEAVKTHQQRLETLLGKPVEVAAVLIKDEQKKRNVDSNVLFTSNIEKVLETPGLNVVMEAIVGVEPGYTYLSKAMEKGCHIVTANKELFAHKGIELKKKARENNVNILFEAAVAGGIPIIGTLRKLLQVNDVSKVTGILNGTSNYILSDIRTRQIPFSRALEAAQQKGYAEADPVNDVEGWDAFYKLMILSELLYGVQPEWTETTRKGIRDVSFGDICIAEAFGLRIKHIATVERSLEGLKARVEPVMMAPSHPLYSIEGVDNAVTVTGDLVGEVTLTGPGAGAKPTASAMVEDLLHVQDSNHPFVHEKIKGENQESTLKDDNRLQDWLLVVPSINLPDDVVVHEAKTLTVNGKSVTGYYVSGSVATVNRLLKQYSTLVVYPVEGEGLRFESKELVIVNTR</sequence>
<comment type="pathway">
    <text evidence="1 12">Amino-acid biosynthesis; L-threonine biosynthesis; L-threonine from L-aspartate: step 3/5.</text>
</comment>
<comment type="pathway">
    <text evidence="2 12">Amino-acid biosynthesis; L-methionine biosynthesis via de novo pathway; L-homoserine from L-aspartate: step 3/3.</text>
</comment>
<evidence type="ECO:0000256" key="2">
    <source>
        <dbReference type="ARBA" id="ARBA00005062"/>
    </source>
</evidence>
<dbReference type="GO" id="GO:0009086">
    <property type="term" value="P:methionine biosynthetic process"/>
    <property type="evidence" value="ECO:0007669"/>
    <property type="project" value="UniProtKB-KW"/>
</dbReference>
<evidence type="ECO:0000256" key="12">
    <source>
        <dbReference type="RuleBase" id="RU000579"/>
    </source>
</evidence>
<evidence type="ECO:0000256" key="8">
    <source>
        <dbReference type="ARBA" id="ARBA00023002"/>
    </source>
</evidence>
<dbReference type="EMBL" id="SWLG01000001">
    <property type="protein sequence ID" value="TLS38797.1"/>
    <property type="molecule type" value="Genomic_DNA"/>
</dbReference>
<evidence type="ECO:0000313" key="16">
    <source>
        <dbReference type="EMBL" id="TLS38797.1"/>
    </source>
</evidence>
<dbReference type="GO" id="GO:0004412">
    <property type="term" value="F:homoserine dehydrogenase activity"/>
    <property type="evidence" value="ECO:0007669"/>
    <property type="project" value="UniProtKB-EC"/>
</dbReference>
<dbReference type="NCBIfam" id="NF004976">
    <property type="entry name" value="PRK06349.1"/>
    <property type="match status" value="1"/>
</dbReference>
<evidence type="ECO:0000259" key="14">
    <source>
        <dbReference type="Pfam" id="PF00742"/>
    </source>
</evidence>
<comment type="caution">
    <text evidence="16">The sequence shown here is derived from an EMBL/GenBank/DDBJ whole genome shotgun (WGS) entry which is preliminary data.</text>
</comment>
<dbReference type="UniPathway" id="UPA00051">
    <property type="reaction ID" value="UER00465"/>
</dbReference>
<dbReference type="AlphaFoldDB" id="A0A5R9F5J4"/>
<evidence type="ECO:0000256" key="9">
    <source>
        <dbReference type="ARBA" id="ARBA00023053"/>
    </source>
</evidence>